<comment type="caution">
    <text evidence="1">The sequence shown here is derived from an EMBL/GenBank/DDBJ whole genome shotgun (WGS) entry which is preliminary data.</text>
</comment>
<keyword evidence="2" id="KW-1185">Reference proteome</keyword>
<proteinExistence type="predicted"/>
<evidence type="ECO:0000313" key="2">
    <source>
        <dbReference type="Proteomes" id="UP000805704"/>
    </source>
</evidence>
<protein>
    <submittedName>
        <fullName evidence="1">RNA polymerase II elongation factor ELL</fullName>
    </submittedName>
</protein>
<accession>A0ACB7EGT7</accession>
<dbReference type="EMBL" id="CM024795">
    <property type="protein sequence ID" value="KAG8001417.1"/>
    <property type="molecule type" value="Genomic_DNA"/>
</dbReference>
<gene>
    <name evidence="1" type="primary">ELL.3</name>
    <name evidence="1" type="ORF">GBF38_007066</name>
</gene>
<reference evidence="1" key="1">
    <citation type="submission" date="2020-04" db="EMBL/GenBank/DDBJ databases">
        <title>A chromosome-scale assembly and high-density genetic map of the yellow drum (Nibea albiflora) genome.</title>
        <authorList>
            <person name="Xu D."/>
            <person name="Zhang W."/>
            <person name="Chen R."/>
            <person name="Tan P."/>
            <person name="Wang L."/>
            <person name="Song H."/>
            <person name="Tian L."/>
            <person name="Zhu Q."/>
            <person name="Wang B."/>
        </authorList>
    </citation>
    <scope>NUCLEOTIDE SEQUENCE</scope>
    <source>
        <strain evidence="1">ZJHYS-2018</strain>
    </source>
</reference>
<dbReference type="Proteomes" id="UP000805704">
    <property type="component" value="Chromosome 7"/>
</dbReference>
<evidence type="ECO:0000313" key="1">
    <source>
        <dbReference type="EMBL" id="KAG8001417.1"/>
    </source>
</evidence>
<keyword evidence="1" id="KW-0648">Protein biosynthesis</keyword>
<name>A0ACB7EGT7_NIBAL</name>
<organism evidence="1 2">
    <name type="scientific">Nibea albiflora</name>
    <name type="common">Yellow drum</name>
    <name type="synonym">Corvina albiflora</name>
    <dbReference type="NCBI Taxonomy" id="240163"/>
    <lineage>
        <taxon>Eukaryota</taxon>
        <taxon>Metazoa</taxon>
        <taxon>Chordata</taxon>
        <taxon>Craniata</taxon>
        <taxon>Vertebrata</taxon>
        <taxon>Euteleostomi</taxon>
        <taxon>Actinopterygii</taxon>
        <taxon>Neopterygii</taxon>
        <taxon>Teleostei</taxon>
        <taxon>Neoteleostei</taxon>
        <taxon>Acanthomorphata</taxon>
        <taxon>Eupercaria</taxon>
        <taxon>Sciaenidae</taxon>
        <taxon>Nibea</taxon>
    </lineage>
</organism>
<sequence length="1067" mass="119807">MASLSQEHHYGLSCGKNNKNSSNRTLYHVKLTDTAIRALEAYQNLKYIKIPAPTPESPSALRVFSFYLSSDSKDQPQASFDCIHQYVSSDGREQLEGQGIIQDKITVCATDDSYQMTRERMSQVEKDSWSRSAIEIKPGATHPSKCVKFHKRPAPLSSSDSGFHKQSTAVNNRRNGGMATPTQKPLRERIIHLLALKPYRKPELLLWLERERAGPKDKAELGAILEEVAKVNPKDNSYLLRDDFYKHVQRDWPAYSEEERQLISRLLARKLQPHVSHQSRNPQANVSMPKISEDATLHHSTVKNPAVKRSVPFDSPERLAVKRQRLVDQRLQQQPTANGLLNNKGHEVATPTFSPSFHTKTEFQQTSNHTGNRNGLPGGHGGFPSTHKLSSTSDTPVSESREQEPKVSSHQPPQGDSDCAHQQLANSQHRKKKSKKHKDKERERLKDNKGSEWLETSPDLKQKIDKLDNPDITNAVASEEKPDYVLAYGTIMNLEQRQRYQADFCAEYDEYKDLHSRIATITHITTDVFILSRLPPLSALLVSPARSVRSCYIKVFVSKQLGEQGGRGYRLRLHGGAVTMTTVKHLVQAKYVCMVRRINDTFYKSSFVFGHRMSMYNRKTTPDLEMETAYNTETSRKTMPTLEPSAATQLPESTNCLTCSDDGRYLSLGHSQGLSVWDASSLICAAEWREDRLEITFIQMTRMAETGYLLATVDDMGVARVFAYHCESIHLLSVINIMDSNSSEDVGVKWSQVALLIKIKPPKIAAGTALDGPLEVLQMTDFLTHCLALDEDISSTHQQEEQSLGTDAGKSKEINESLRCCTHHFLPPCGQFPSESKSKSQPGLPVVVCVWWSGSHNLLQYLLQRAPKKKTGSPLSVVLVSAADSAFSRMQFVDFSPVSANDFQTFTTAKVCLLMSLVVQRNGNMFIQDVVNQTTVCFLIPPTTHLIATPCNPVYALNTKQQTLFIKGDPDTSCTVSSEEGNQSQLFMFNFGESDIFKQYISLPDTPRQLQTLGCATPEETCDVSVQQRALPVDERNKARAETWKQLQETAVMVQQRAERYKRAAVS</sequence>
<keyword evidence="1" id="KW-0251">Elongation factor</keyword>